<name>A0A128F2U5_9GAMM</name>
<dbReference type="Proteomes" id="UP000073601">
    <property type="component" value="Unassembled WGS sequence"/>
</dbReference>
<dbReference type="AlphaFoldDB" id="A0A128F2U5"/>
<keyword evidence="1" id="KW-0472">Membrane</keyword>
<reference evidence="3" key="1">
    <citation type="submission" date="2016-02" db="EMBL/GenBank/DDBJ databases">
        <authorList>
            <person name="Rodrigo-Torres Lidia"/>
            <person name="Arahal R.David."/>
        </authorList>
    </citation>
    <scope>NUCLEOTIDE SEQUENCE [LARGE SCALE GENOMIC DNA]</scope>
    <source>
        <strain evidence="3">CECT 8713</strain>
    </source>
</reference>
<keyword evidence="3" id="KW-1185">Reference proteome</keyword>
<dbReference type="EMBL" id="FIZY01000012">
    <property type="protein sequence ID" value="CZF81099.1"/>
    <property type="molecule type" value="Genomic_DNA"/>
</dbReference>
<evidence type="ECO:0000313" key="3">
    <source>
        <dbReference type="Proteomes" id="UP000073601"/>
    </source>
</evidence>
<organism evidence="2 3">
    <name type="scientific">Grimontia marina</name>
    <dbReference type="NCBI Taxonomy" id="646534"/>
    <lineage>
        <taxon>Bacteria</taxon>
        <taxon>Pseudomonadati</taxon>
        <taxon>Pseudomonadota</taxon>
        <taxon>Gammaproteobacteria</taxon>
        <taxon>Vibrionales</taxon>
        <taxon>Vibrionaceae</taxon>
        <taxon>Grimontia</taxon>
    </lineage>
</organism>
<keyword evidence="1" id="KW-0812">Transmembrane</keyword>
<evidence type="ECO:0000313" key="2">
    <source>
        <dbReference type="EMBL" id="CZF81099.1"/>
    </source>
</evidence>
<protein>
    <submittedName>
        <fullName evidence="2">Uncharacterized protein</fullName>
    </submittedName>
</protein>
<gene>
    <name evidence="2" type="ORF">GMA8713_01711</name>
</gene>
<evidence type="ECO:0000256" key="1">
    <source>
        <dbReference type="SAM" id="Phobius"/>
    </source>
</evidence>
<accession>A0A128F2U5</accession>
<proteinExistence type="predicted"/>
<feature type="transmembrane region" description="Helical" evidence="1">
    <location>
        <begin position="24"/>
        <end position="42"/>
    </location>
</feature>
<sequence length="43" mass="5074">MRSFVVIQPINLERFLSFQEVSHILYTYEMLISSLFVLVIALL</sequence>
<keyword evidence="1" id="KW-1133">Transmembrane helix</keyword>